<evidence type="ECO:0000256" key="4">
    <source>
        <dbReference type="ARBA" id="ARBA00022730"/>
    </source>
</evidence>
<dbReference type="Pfam" id="PF03193">
    <property type="entry name" value="RsgA_GTPase"/>
    <property type="match status" value="1"/>
</dbReference>
<reference evidence="13" key="1">
    <citation type="submission" date="2021-11" db="EMBL/GenBank/DDBJ databases">
        <authorList>
            <person name="Rodrigo-Torres L."/>
            <person name="Arahal R. D."/>
            <person name="Lucena T."/>
        </authorList>
    </citation>
    <scope>NUCLEOTIDE SEQUENCE</scope>
    <source>
        <strain evidence="13">CECT 7928</strain>
    </source>
</reference>
<evidence type="ECO:0000256" key="1">
    <source>
        <dbReference type="ARBA" id="ARBA00022490"/>
    </source>
</evidence>
<keyword evidence="7 10" id="KW-0862">Zinc</keyword>
<dbReference type="EC" id="3.6.1.-" evidence="10"/>
<feature type="binding site" evidence="10">
    <location>
        <begin position="140"/>
        <end position="143"/>
    </location>
    <ligand>
        <name>GTP</name>
        <dbReference type="ChEBI" id="CHEBI:37565"/>
    </ligand>
</feature>
<feature type="binding site" evidence="10">
    <location>
        <position position="273"/>
    </location>
    <ligand>
        <name>Zn(2+)</name>
        <dbReference type="ChEBI" id="CHEBI:29105"/>
    </ligand>
</feature>
<organism evidence="13 14">
    <name type="scientific">Vibrio marisflavi CECT 7928</name>
    <dbReference type="NCBI Taxonomy" id="634439"/>
    <lineage>
        <taxon>Bacteria</taxon>
        <taxon>Pseudomonadati</taxon>
        <taxon>Pseudomonadota</taxon>
        <taxon>Gammaproteobacteria</taxon>
        <taxon>Vibrionales</taxon>
        <taxon>Vibrionaceae</taxon>
        <taxon>Vibrio</taxon>
    </lineage>
</organism>
<dbReference type="Proteomes" id="UP000838748">
    <property type="component" value="Unassembled WGS sequence"/>
</dbReference>
<feature type="binding site" evidence="10">
    <location>
        <position position="280"/>
    </location>
    <ligand>
        <name>Zn(2+)</name>
        <dbReference type="ChEBI" id="CHEBI:29105"/>
    </ligand>
</feature>
<keyword evidence="1 10" id="KW-0963">Cytoplasm</keyword>
<dbReference type="RefSeq" id="WP_237361220.1">
    <property type="nucleotide sequence ID" value="NZ_CAKLDM010000002.1"/>
</dbReference>
<dbReference type="HAMAP" id="MF_01820">
    <property type="entry name" value="GTPase_RsgA"/>
    <property type="match status" value="1"/>
</dbReference>
<evidence type="ECO:0000256" key="10">
    <source>
        <dbReference type="HAMAP-Rule" id="MF_01820"/>
    </source>
</evidence>
<evidence type="ECO:0000256" key="6">
    <source>
        <dbReference type="ARBA" id="ARBA00022801"/>
    </source>
</evidence>
<dbReference type="GO" id="GO:0016787">
    <property type="term" value="F:hydrolase activity"/>
    <property type="evidence" value="ECO:0007669"/>
    <property type="project" value="UniProtKB-KW"/>
</dbReference>
<keyword evidence="4 10" id="KW-0699">rRNA-binding</keyword>
<dbReference type="PANTHER" id="PTHR32120">
    <property type="entry name" value="SMALL RIBOSOMAL SUBUNIT BIOGENESIS GTPASE RSGA"/>
    <property type="match status" value="1"/>
</dbReference>
<evidence type="ECO:0000256" key="7">
    <source>
        <dbReference type="ARBA" id="ARBA00022833"/>
    </source>
</evidence>
<keyword evidence="3 10" id="KW-0479">Metal-binding</keyword>
<evidence type="ECO:0000313" key="14">
    <source>
        <dbReference type="Proteomes" id="UP000838748"/>
    </source>
</evidence>
<keyword evidence="9 10" id="KW-0342">GTP-binding</keyword>
<keyword evidence="2 10" id="KW-0690">Ribosome biogenesis</keyword>
<keyword evidence="14" id="KW-1185">Reference proteome</keyword>
<dbReference type="InterPro" id="IPR004881">
    <property type="entry name" value="Ribosome_biogen_GTPase_RsgA"/>
</dbReference>
<dbReference type="Gene3D" id="3.40.50.300">
    <property type="entry name" value="P-loop containing nucleotide triphosphate hydrolases"/>
    <property type="match status" value="1"/>
</dbReference>
<keyword evidence="6 10" id="KW-0378">Hydrolase</keyword>
<sequence>MSNAYSLANLGWHPFFQQQLSLEEWETVIPARVIEQQKSMITVASDNSVHYLQLQHSMPEMVVGDWVLLEQNRTFLRLLERKSCFKRKAAGSKVDRQLISANVDTAFIVCSMNEDFNLNRIERYLALVNEANVEPVVILTKSDLVESPESYRAEVQGIDNLLCIEVVNGLDSDSLEDLRCWTKSGNTIAVLGSSGVGKSTLVNTLLGDEVQETGAIRTDDAKGRHTTTSRSLISIPSGGMILDTPGMRELQLVDCKEGLSATFHDIEERATSCRFANCQHQSEPHCAVRHAVSSGELDQRRLDSYLKLLREEEVNSASLAEKRAKSKALGKYYKRTLSESHKLKGR</sequence>
<evidence type="ECO:0000259" key="11">
    <source>
        <dbReference type="PROSITE" id="PS50936"/>
    </source>
</evidence>
<keyword evidence="5 10" id="KW-0547">Nucleotide-binding</keyword>
<dbReference type="PROSITE" id="PS51721">
    <property type="entry name" value="G_CP"/>
    <property type="match status" value="1"/>
</dbReference>
<dbReference type="EMBL" id="CAKLDM010000002">
    <property type="protein sequence ID" value="CAH0539097.1"/>
    <property type="molecule type" value="Genomic_DNA"/>
</dbReference>
<dbReference type="CDD" id="cd01854">
    <property type="entry name" value="YjeQ_EngC"/>
    <property type="match status" value="1"/>
</dbReference>
<dbReference type="InterPro" id="IPR030378">
    <property type="entry name" value="G_CP_dom"/>
</dbReference>
<evidence type="ECO:0000259" key="12">
    <source>
        <dbReference type="PROSITE" id="PS51721"/>
    </source>
</evidence>
<keyword evidence="8 10" id="KW-0694">RNA-binding</keyword>
<dbReference type="NCBIfam" id="TIGR00157">
    <property type="entry name" value="ribosome small subunit-dependent GTPase A"/>
    <property type="match status" value="1"/>
</dbReference>
<evidence type="ECO:0000256" key="2">
    <source>
        <dbReference type="ARBA" id="ARBA00022517"/>
    </source>
</evidence>
<comment type="subcellular location">
    <subcellularLocation>
        <location evidence="10">Cytoplasm</location>
    </subcellularLocation>
</comment>
<accession>A0ABN8E4S4</accession>
<evidence type="ECO:0000256" key="3">
    <source>
        <dbReference type="ARBA" id="ARBA00022723"/>
    </source>
</evidence>
<feature type="domain" description="CP-type G" evidence="12">
    <location>
        <begin position="91"/>
        <end position="250"/>
    </location>
</feature>
<feature type="binding site" evidence="10">
    <location>
        <begin position="192"/>
        <end position="200"/>
    </location>
    <ligand>
        <name>GTP</name>
        <dbReference type="ChEBI" id="CHEBI:37565"/>
    </ligand>
</feature>
<dbReference type="PROSITE" id="PS50936">
    <property type="entry name" value="ENGC_GTPASE"/>
    <property type="match status" value="1"/>
</dbReference>
<comment type="cofactor">
    <cofactor evidence="10">
        <name>Zn(2+)</name>
        <dbReference type="ChEBI" id="CHEBI:29105"/>
    </cofactor>
    <text evidence="10">Binds 1 zinc ion per subunit.</text>
</comment>
<dbReference type="InterPro" id="IPR027417">
    <property type="entry name" value="P-loop_NTPase"/>
</dbReference>
<evidence type="ECO:0000256" key="8">
    <source>
        <dbReference type="ARBA" id="ARBA00022884"/>
    </source>
</evidence>
<evidence type="ECO:0000256" key="9">
    <source>
        <dbReference type="ARBA" id="ARBA00023134"/>
    </source>
</evidence>
<dbReference type="InterPro" id="IPR010914">
    <property type="entry name" value="RsgA_GTPase_dom"/>
</dbReference>
<comment type="function">
    <text evidence="10">One of several proteins that assist in the late maturation steps of the functional core of the 30S ribosomal subunit. Helps release RbfA from mature subunits. May play a role in the assembly of ribosomal proteins into the subunit. Circularly permuted GTPase that catalyzes slow GTP hydrolysis, GTPase activity is stimulated by the 30S ribosomal subunit.</text>
</comment>
<evidence type="ECO:0000256" key="5">
    <source>
        <dbReference type="ARBA" id="ARBA00022741"/>
    </source>
</evidence>
<comment type="caution">
    <text evidence="13">The sequence shown here is derived from an EMBL/GenBank/DDBJ whole genome shotgun (WGS) entry which is preliminary data.</text>
</comment>
<comment type="subunit">
    <text evidence="10">Monomer. Associates with 30S ribosomal subunit, binds 16S rRNA.</text>
</comment>
<dbReference type="Gene3D" id="1.10.40.50">
    <property type="entry name" value="Probable gtpase engc, domain 3"/>
    <property type="match status" value="1"/>
</dbReference>
<comment type="similarity">
    <text evidence="10">Belongs to the TRAFAC class YlqF/YawG GTPase family. RsgA subfamily.</text>
</comment>
<evidence type="ECO:0000313" key="13">
    <source>
        <dbReference type="EMBL" id="CAH0539097.1"/>
    </source>
</evidence>
<dbReference type="PANTHER" id="PTHR32120:SF10">
    <property type="entry name" value="SMALL RIBOSOMAL SUBUNIT BIOGENESIS GTPASE RSGA"/>
    <property type="match status" value="1"/>
</dbReference>
<protein>
    <recommendedName>
        <fullName evidence="10">Small ribosomal subunit biogenesis GTPase RsgA</fullName>
        <ecNumber evidence="10">3.6.1.-</ecNumber>
    </recommendedName>
</protein>
<dbReference type="SUPFAM" id="SSF52540">
    <property type="entry name" value="P-loop containing nucleoside triphosphate hydrolases"/>
    <property type="match status" value="1"/>
</dbReference>
<gene>
    <name evidence="13" type="primary">rsgA_1</name>
    <name evidence="10" type="synonym">rsgA</name>
    <name evidence="13" type="ORF">VMF7928_01895</name>
</gene>
<feature type="binding site" evidence="10">
    <location>
        <position position="278"/>
    </location>
    <ligand>
        <name>Zn(2+)</name>
        <dbReference type="ChEBI" id="CHEBI:29105"/>
    </ligand>
</feature>
<feature type="binding site" evidence="10">
    <location>
        <position position="286"/>
    </location>
    <ligand>
        <name>Zn(2+)</name>
        <dbReference type="ChEBI" id="CHEBI:29105"/>
    </ligand>
</feature>
<name>A0ABN8E4S4_9VIBR</name>
<feature type="domain" description="EngC GTPase" evidence="11">
    <location>
        <begin position="101"/>
        <end position="248"/>
    </location>
</feature>
<proteinExistence type="inferred from homology"/>